<dbReference type="GeneID" id="77813037"/>
<organism evidence="1 2">
    <name type="scientific">Puccinia triticina</name>
    <dbReference type="NCBI Taxonomy" id="208348"/>
    <lineage>
        <taxon>Eukaryota</taxon>
        <taxon>Fungi</taxon>
        <taxon>Dikarya</taxon>
        <taxon>Basidiomycota</taxon>
        <taxon>Pucciniomycotina</taxon>
        <taxon>Pucciniomycetes</taxon>
        <taxon>Pucciniales</taxon>
        <taxon>Pucciniaceae</taxon>
        <taxon>Puccinia</taxon>
    </lineage>
</organism>
<reference evidence="1" key="1">
    <citation type="submission" date="2022-10" db="EMBL/GenBank/DDBJ databases">
        <title>Puccinia triticina Genome sequencing and assembly.</title>
        <authorList>
            <person name="Li C."/>
        </authorList>
    </citation>
    <scope>NUCLEOTIDE SEQUENCE</scope>
    <source>
        <strain evidence="1">Pt15</strain>
    </source>
</reference>
<protein>
    <submittedName>
        <fullName evidence="1">Uncharacterized protein</fullName>
    </submittedName>
</protein>
<gene>
    <name evidence="1" type="ORF">PtA15_8A687</name>
</gene>
<name>A0ABY7CR80_9BASI</name>
<dbReference type="Proteomes" id="UP001164743">
    <property type="component" value="Chromosome 8A"/>
</dbReference>
<keyword evidence="2" id="KW-1185">Reference proteome</keyword>
<accession>A0ABY7CR80</accession>
<dbReference type="RefSeq" id="XP_053023336.1">
    <property type="nucleotide sequence ID" value="XM_053172142.1"/>
</dbReference>
<dbReference type="EMBL" id="CP110428">
    <property type="protein sequence ID" value="WAQ87781.1"/>
    <property type="molecule type" value="Genomic_DNA"/>
</dbReference>
<evidence type="ECO:0000313" key="1">
    <source>
        <dbReference type="EMBL" id="WAQ87781.1"/>
    </source>
</evidence>
<sequence>MANHTPLYDAYQNSTDIKQMKEPVRTSSAEQRHRFWHLILYSHVQQQLDVKAITGTY</sequence>
<proteinExistence type="predicted"/>
<evidence type="ECO:0000313" key="2">
    <source>
        <dbReference type="Proteomes" id="UP001164743"/>
    </source>
</evidence>